<gene>
    <name evidence="2" type="ORF">PVK37_02685</name>
</gene>
<evidence type="ECO:0000313" key="3">
    <source>
        <dbReference type="Proteomes" id="UP001219605"/>
    </source>
</evidence>
<keyword evidence="1" id="KW-0812">Transmembrane</keyword>
<accession>A0ABY7ZQT1</accession>
<name>A0ABY7ZQT1_9ACTN</name>
<keyword evidence="3" id="KW-1185">Reference proteome</keyword>
<evidence type="ECO:0000256" key="1">
    <source>
        <dbReference type="SAM" id="Phobius"/>
    </source>
</evidence>
<protein>
    <recommendedName>
        <fullName evidence="4">Ig-like domain-containing protein</fullName>
    </recommendedName>
</protein>
<keyword evidence="1" id="KW-1133">Transmembrane helix</keyword>
<feature type="transmembrane region" description="Helical" evidence="1">
    <location>
        <begin position="100"/>
        <end position="124"/>
    </location>
</feature>
<organism evidence="2 3">
    <name type="scientific">Micromonospora cathayae</name>
    <dbReference type="NCBI Taxonomy" id="3028804"/>
    <lineage>
        <taxon>Bacteria</taxon>
        <taxon>Bacillati</taxon>
        <taxon>Actinomycetota</taxon>
        <taxon>Actinomycetes</taxon>
        <taxon>Micromonosporales</taxon>
        <taxon>Micromonosporaceae</taxon>
        <taxon>Micromonospora</taxon>
    </lineage>
</organism>
<feature type="transmembrane region" description="Helical" evidence="1">
    <location>
        <begin position="70"/>
        <end position="88"/>
    </location>
</feature>
<keyword evidence="1" id="KW-0472">Membrane</keyword>
<evidence type="ECO:0000313" key="2">
    <source>
        <dbReference type="EMBL" id="WDZ85386.1"/>
    </source>
</evidence>
<evidence type="ECO:0008006" key="4">
    <source>
        <dbReference type="Google" id="ProtNLM"/>
    </source>
</evidence>
<reference evidence="2 3" key="1">
    <citation type="submission" date="2023-02" db="EMBL/GenBank/DDBJ databases">
        <authorList>
            <person name="Mo P."/>
        </authorList>
    </citation>
    <scope>NUCLEOTIDE SEQUENCE [LARGE SCALE GENOMIC DNA]</scope>
    <source>
        <strain evidence="2 3">HUAS 3</strain>
    </source>
</reference>
<dbReference type="Proteomes" id="UP001219605">
    <property type="component" value="Chromosome"/>
</dbReference>
<dbReference type="RefSeq" id="WP_275032085.1">
    <property type="nucleotide sequence ID" value="NZ_CP118615.1"/>
</dbReference>
<feature type="transmembrane region" description="Helical" evidence="1">
    <location>
        <begin position="38"/>
        <end position="64"/>
    </location>
</feature>
<proteinExistence type="predicted"/>
<dbReference type="EMBL" id="CP118615">
    <property type="protein sequence ID" value="WDZ85386.1"/>
    <property type="molecule type" value="Genomic_DNA"/>
</dbReference>
<sequence length="217" mass="22706">MTRGNESGPTIDPAEDRRRRFPYPADRRRFPYPADPRAALRTGCVLLAFALMIAGWSGLLVVVAGQVVPGWALAGAVLVVPVVVRLIRAKAPVTDGTGPSWVRTLLSTLATTVTALGVLLGAAADTAATYHVLEPAGPDGCRAVVREVSFLFAGSGDVYAVGSLGVGRRMGSWTADDGYQPIASGTYRLEWHADGGLLTVGGRNTDPVMSDIGTITC</sequence>